<dbReference type="Gene3D" id="1.10.3100.20">
    <property type="entry name" value="Protein of unknown function DUF269"/>
    <property type="match status" value="1"/>
</dbReference>
<protein>
    <submittedName>
        <fullName evidence="1">Putative nitrogen fixation protein</fullName>
    </submittedName>
</protein>
<dbReference type="AlphaFoldDB" id="A0A841QF27"/>
<gene>
    <name evidence="1" type="ORF">HNR55_001273</name>
</gene>
<dbReference type="NCBIfam" id="TIGR02935">
    <property type="entry name" value="NifX-associated nitrogen fixation protein"/>
    <property type="match status" value="1"/>
</dbReference>
<evidence type="ECO:0000313" key="1">
    <source>
        <dbReference type="EMBL" id="MBB6456692.1"/>
    </source>
</evidence>
<dbReference type="Pfam" id="PF03270">
    <property type="entry name" value="DUF269"/>
    <property type="match status" value="1"/>
</dbReference>
<accession>A0A841QF27</accession>
<keyword evidence="2" id="KW-1185">Reference proteome</keyword>
<reference evidence="1 2" key="1">
    <citation type="submission" date="2020-08" db="EMBL/GenBank/DDBJ databases">
        <title>Genomic Encyclopedia of Type Strains, Phase IV (KMG-IV): sequencing the most valuable type-strain genomes for metagenomic binning, comparative biology and taxonomic classification.</title>
        <authorList>
            <person name="Goeker M."/>
        </authorList>
    </citation>
    <scope>NUCLEOTIDE SEQUENCE [LARGE SCALE GENOMIC DNA]</scope>
    <source>
        <strain evidence="1 2">DSM 4491</strain>
    </source>
</reference>
<dbReference type="EMBL" id="JACHIE010000004">
    <property type="protein sequence ID" value="MBB6456692.1"/>
    <property type="molecule type" value="Genomic_DNA"/>
</dbReference>
<organism evidence="1 2">
    <name type="scientific">Acetobacter lovaniensis</name>
    <dbReference type="NCBI Taxonomy" id="104100"/>
    <lineage>
        <taxon>Bacteria</taxon>
        <taxon>Pseudomonadati</taxon>
        <taxon>Pseudomonadota</taxon>
        <taxon>Alphaproteobacteria</taxon>
        <taxon>Acetobacterales</taxon>
        <taxon>Acetobacteraceae</taxon>
        <taxon>Acetobacter</taxon>
    </lineage>
</organism>
<sequence length="143" mass="16211">MKSPFLKALIGRIRAEDSFGAWENKPDEWLLRDYVVSREEKRAMPIISDPDPDVVSRVEHFYQAVGLAVEQECGLMASPMMKMSHEGFGRVILTTGRLVIFSKTLRDVHRFGFENLGVLAREGTKAVQMALDIIREYPEVAKA</sequence>
<dbReference type="Proteomes" id="UP000578000">
    <property type="component" value="Unassembled WGS sequence"/>
</dbReference>
<proteinExistence type="predicted"/>
<dbReference type="PIRSF" id="PIRSF005788">
    <property type="entry name" value="NifK"/>
    <property type="match status" value="1"/>
</dbReference>
<name>A0A841QF27_9PROT</name>
<comment type="caution">
    <text evidence="1">The sequence shown here is derived from an EMBL/GenBank/DDBJ whole genome shotgun (WGS) entry which is preliminary data.</text>
</comment>
<evidence type="ECO:0000313" key="2">
    <source>
        <dbReference type="Proteomes" id="UP000578000"/>
    </source>
</evidence>
<dbReference type="InterPro" id="IPR004952">
    <property type="entry name" value="NifX-assoc_nitrogen_fix"/>
</dbReference>
<dbReference type="RefSeq" id="WP_242005515.1">
    <property type="nucleotide sequence ID" value="NZ_BAABDB010000004.1"/>
</dbReference>